<gene>
    <name evidence="1" type="ORF">CEXT_754241</name>
</gene>
<comment type="caution">
    <text evidence="1">The sequence shown here is derived from an EMBL/GenBank/DDBJ whole genome shotgun (WGS) entry which is preliminary data.</text>
</comment>
<dbReference type="Proteomes" id="UP001054945">
    <property type="component" value="Unassembled WGS sequence"/>
</dbReference>
<organism evidence="1 2">
    <name type="scientific">Caerostris extrusa</name>
    <name type="common">Bark spider</name>
    <name type="synonym">Caerostris bankana</name>
    <dbReference type="NCBI Taxonomy" id="172846"/>
    <lineage>
        <taxon>Eukaryota</taxon>
        <taxon>Metazoa</taxon>
        <taxon>Ecdysozoa</taxon>
        <taxon>Arthropoda</taxon>
        <taxon>Chelicerata</taxon>
        <taxon>Arachnida</taxon>
        <taxon>Araneae</taxon>
        <taxon>Araneomorphae</taxon>
        <taxon>Entelegynae</taxon>
        <taxon>Araneoidea</taxon>
        <taxon>Araneidae</taxon>
        <taxon>Caerostris</taxon>
    </lineage>
</organism>
<reference evidence="1 2" key="1">
    <citation type="submission" date="2021-06" db="EMBL/GenBank/DDBJ databases">
        <title>Caerostris extrusa draft genome.</title>
        <authorList>
            <person name="Kono N."/>
            <person name="Arakawa K."/>
        </authorList>
    </citation>
    <scope>NUCLEOTIDE SEQUENCE [LARGE SCALE GENOMIC DNA]</scope>
</reference>
<evidence type="ECO:0000313" key="2">
    <source>
        <dbReference type="Proteomes" id="UP001054945"/>
    </source>
</evidence>
<sequence length="73" mass="8310">MSFARQNKRIPQRFFPSSDGVACGRNYDVSGKGVVVGQLFVNDWSESSERGKRRGRITFQGVIYKRLRELSLA</sequence>
<proteinExistence type="predicted"/>
<accession>A0AAV4ULZ2</accession>
<name>A0AAV4ULZ2_CAEEX</name>
<evidence type="ECO:0000313" key="1">
    <source>
        <dbReference type="EMBL" id="GIY58957.1"/>
    </source>
</evidence>
<dbReference type="AlphaFoldDB" id="A0AAV4ULZ2"/>
<protein>
    <submittedName>
        <fullName evidence="1">Uncharacterized protein</fullName>
    </submittedName>
</protein>
<keyword evidence="2" id="KW-1185">Reference proteome</keyword>
<dbReference type="EMBL" id="BPLR01013131">
    <property type="protein sequence ID" value="GIY58957.1"/>
    <property type="molecule type" value="Genomic_DNA"/>
</dbReference>